<evidence type="ECO:0000313" key="2">
    <source>
        <dbReference type="EMBL" id="TYK23096.1"/>
    </source>
</evidence>
<accession>A0A5D3DHJ2</accession>
<dbReference type="Proteomes" id="UP000321947">
    <property type="component" value="Unassembled WGS sequence"/>
</dbReference>
<name>A0A5D3DHJ2_CUCMM</name>
<dbReference type="Proteomes" id="UP000321393">
    <property type="component" value="Unassembled WGS sequence"/>
</dbReference>
<evidence type="ECO:0000313" key="1">
    <source>
        <dbReference type="EMBL" id="KAA0025137.1"/>
    </source>
</evidence>
<dbReference type="AlphaFoldDB" id="A0A5D3DHJ2"/>
<dbReference type="EMBL" id="SSTE01023405">
    <property type="protein sequence ID" value="KAA0025137.1"/>
    <property type="molecule type" value="Genomic_DNA"/>
</dbReference>
<evidence type="ECO:0000313" key="3">
    <source>
        <dbReference type="Proteomes" id="UP000321393"/>
    </source>
</evidence>
<proteinExistence type="predicted"/>
<sequence>MKPYLASGLHRVKSSPASGPSRLLLTAEPPTILEPSSLCFWSFSHLLYVKEDDYVVFMFTSLTHMGVLRDHHIFKDYVFRRDPRYIPTGSQIARVRERARSEAEAEVRAKASCRMTKSDRGEP</sequence>
<reference evidence="3 4" key="1">
    <citation type="submission" date="2019-08" db="EMBL/GenBank/DDBJ databases">
        <title>Draft genome sequences of two oriental melons (Cucumis melo L. var makuwa).</title>
        <authorList>
            <person name="Kwon S.-Y."/>
        </authorList>
    </citation>
    <scope>NUCLEOTIDE SEQUENCE [LARGE SCALE GENOMIC DNA]</scope>
    <source>
        <strain evidence="4">cv. Chang Bougi</strain>
        <strain evidence="3">cv. SW 3</strain>
        <tissue evidence="2">Leaf</tissue>
    </source>
</reference>
<gene>
    <name evidence="2" type="ORF">E5676_scaffold142G00780</name>
    <name evidence="1" type="ORF">E6C27_scaffold124G00370</name>
</gene>
<organism evidence="2 4">
    <name type="scientific">Cucumis melo var. makuwa</name>
    <name type="common">Oriental melon</name>
    <dbReference type="NCBI Taxonomy" id="1194695"/>
    <lineage>
        <taxon>Eukaryota</taxon>
        <taxon>Viridiplantae</taxon>
        <taxon>Streptophyta</taxon>
        <taxon>Embryophyta</taxon>
        <taxon>Tracheophyta</taxon>
        <taxon>Spermatophyta</taxon>
        <taxon>Magnoliopsida</taxon>
        <taxon>eudicotyledons</taxon>
        <taxon>Gunneridae</taxon>
        <taxon>Pentapetalae</taxon>
        <taxon>rosids</taxon>
        <taxon>fabids</taxon>
        <taxon>Cucurbitales</taxon>
        <taxon>Cucurbitaceae</taxon>
        <taxon>Benincaseae</taxon>
        <taxon>Cucumis</taxon>
    </lineage>
</organism>
<protein>
    <submittedName>
        <fullName evidence="2">Uncharacterized protein</fullName>
    </submittedName>
</protein>
<comment type="caution">
    <text evidence="2">The sequence shown here is derived from an EMBL/GenBank/DDBJ whole genome shotgun (WGS) entry which is preliminary data.</text>
</comment>
<dbReference type="EMBL" id="SSTD01004586">
    <property type="protein sequence ID" value="TYK23096.1"/>
    <property type="molecule type" value="Genomic_DNA"/>
</dbReference>
<evidence type="ECO:0000313" key="4">
    <source>
        <dbReference type="Proteomes" id="UP000321947"/>
    </source>
</evidence>